<comment type="caution">
    <text evidence="5">The sequence shown here is derived from an EMBL/GenBank/DDBJ whole genome shotgun (WGS) entry which is preliminary data.</text>
</comment>
<sequence>MRTLDLSPLFRSTIGIDRLSRLLDSAPQFDTAAPSYPPYNIEKTGEDAYRITMAVAGFGEDDLEVVTSENTLTIRAKTTSDEEEKSRVFLHRGIAGRAFERRFQLADYIKVGNASLVNGLLNIELVREVPEAQKPRTVKIAVGQAEAPKQLAA</sequence>
<organism evidence="5 6">
    <name type="scientific">Inquilinus limosus</name>
    <dbReference type="NCBI Taxonomy" id="171674"/>
    <lineage>
        <taxon>Bacteria</taxon>
        <taxon>Pseudomonadati</taxon>
        <taxon>Pseudomonadota</taxon>
        <taxon>Alphaproteobacteria</taxon>
        <taxon>Rhodospirillales</taxon>
        <taxon>Rhodospirillaceae</taxon>
        <taxon>Inquilinus</taxon>
    </lineage>
</organism>
<name>A0A952KFA6_9PROT</name>
<dbReference type="PANTHER" id="PTHR47062">
    <property type="match status" value="1"/>
</dbReference>
<evidence type="ECO:0000313" key="5">
    <source>
        <dbReference type="EMBL" id="MBW8723651.1"/>
    </source>
</evidence>
<dbReference type="InterPro" id="IPR008978">
    <property type="entry name" value="HSP20-like_chaperone"/>
</dbReference>
<evidence type="ECO:0000259" key="4">
    <source>
        <dbReference type="PROSITE" id="PS01031"/>
    </source>
</evidence>
<dbReference type="Proteomes" id="UP000700706">
    <property type="component" value="Unassembled WGS sequence"/>
</dbReference>
<comment type="similarity">
    <text evidence="2 3">Belongs to the small heat shock protein (HSP20) family.</text>
</comment>
<dbReference type="Gene3D" id="2.60.40.790">
    <property type="match status" value="1"/>
</dbReference>
<gene>
    <name evidence="5" type="ORF">JF625_00650</name>
</gene>
<dbReference type="SUPFAM" id="SSF49764">
    <property type="entry name" value="HSP20-like chaperones"/>
    <property type="match status" value="1"/>
</dbReference>
<proteinExistence type="inferred from homology"/>
<keyword evidence="1" id="KW-0346">Stress response</keyword>
<dbReference type="PANTHER" id="PTHR47062:SF1">
    <property type="entry name" value="SMALL HEAT SHOCK PROTEIN IBPA"/>
    <property type="match status" value="1"/>
</dbReference>
<dbReference type="PROSITE" id="PS01031">
    <property type="entry name" value="SHSP"/>
    <property type="match status" value="1"/>
</dbReference>
<evidence type="ECO:0000256" key="2">
    <source>
        <dbReference type="PROSITE-ProRule" id="PRU00285"/>
    </source>
</evidence>
<dbReference type="InterPro" id="IPR037913">
    <property type="entry name" value="ACD_IbpA/B"/>
</dbReference>
<evidence type="ECO:0000256" key="3">
    <source>
        <dbReference type="RuleBase" id="RU003616"/>
    </source>
</evidence>
<reference evidence="5" key="1">
    <citation type="submission" date="2020-06" db="EMBL/GenBank/DDBJ databases">
        <title>Stable isotope informed genome-resolved metagenomics uncovers potential trophic interactions in rhizosphere soil.</title>
        <authorList>
            <person name="Starr E.P."/>
            <person name="Shi S."/>
            <person name="Blazewicz S.J."/>
            <person name="Koch B.J."/>
            <person name="Probst A.J."/>
            <person name="Hungate B.A."/>
            <person name="Pett-Ridge J."/>
            <person name="Firestone M.K."/>
            <person name="Banfield J.F."/>
        </authorList>
    </citation>
    <scope>NUCLEOTIDE SEQUENCE</scope>
    <source>
        <strain evidence="5">YM_69_17</strain>
    </source>
</reference>
<dbReference type="EMBL" id="JAEKLZ010000024">
    <property type="protein sequence ID" value="MBW8723651.1"/>
    <property type="molecule type" value="Genomic_DNA"/>
</dbReference>
<accession>A0A952KFA6</accession>
<dbReference type="InterPro" id="IPR002068">
    <property type="entry name" value="A-crystallin/Hsp20_dom"/>
</dbReference>
<feature type="domain" description="SHSP" evidence="4">
    <location>
        <begin position="30"/>
        <end position="143"/>
    </location>
</feature>
<evidence type="ECO:0000313" key="6">
    <source>
        <dbReference type="Proteomes" id="UP000700706"/>
    </source>
</evidence>
<evidence type="ECO:0000256" key="1">
    <source>
        <dbReference type="ARBA" id="ARBA00023016"/>
    </source>
</evidence>
<protein>
    <submittedName>
        <fullName evidence="5">Hsp20 family protein</fullName>
    </submittedName>
</protein>
<dbReference type="Pfam" id="PF00011">
    <property type="entry name" value="HSP20"/>
    <property type="match status" value="1"/>
</dbReference>
<dbReference type="AlphaFoldDB" id="A0A952KFA6"/>
<dbReference type="CDD" id="cd06470">
    <property type="entry name" value="ACD_IbpA-B_like"/>
    <property type="match status" value="1"/>
</dbReference>